<dbReference type="InterPro" id="IPR038029">
    <property type="entry name" value="GbiG_N_sf"/>
</dbReference>
<dbReference type="InterPro" id="IPR036518">
    <property type="entry name" value="CobE/GbiG_C_sf"/>
</dbReference>
<name>A0A9W6FUH1_9BACT</name>
<evidence type="ECO:0000313" key="4">
    <source>
        <dbReference type="EMBL" id="GLI35092.1"/>
    </source>
</evidence>
<sequence>MDFEKPGFPPESSSIAIVALTRHGADLALQLQGKLPGSACYVPVRHQFALAMGAVGFQRMADLLREIWPRVSALVCIMATGIVVRQISPYLRHKKEDPAVVVLDERGEYVISLVSGHLGGANRLTKEVARITGGHAVITTASDVQDKPALDLMARAAGLEIENIEMLSRLARAFLEDEPVWIYDPEGRLKRDLASQGNIDWLHEVLSSPPSLMSTLMERVGVWVSEALVPAFLKCLVLRPRNLVVGIGCNRGTPAQEIMEWLQRVFAREKLSPLSIRNLVSVDLKSDEAGIIETAAMLQRPVHFYSRKEIENITVPNPSTQVAKHIGVQSVCEATALLSAGSQTLIVPKQKTFNVTLAIARVGYPL</sequence>
<proteinExistence type="predicted"/>
<dbReference type="Proteomes" id="UP001144372">
    <property type="component" value="Unassembled WGS sequence"/>
</dbReference>
<dbReference type="InterPro" id="IPR021745">
    <property type="entry name" value="CbiG_mid"/>
</dbReference>
<dbReference type="InterPro" id="IPR002750">
    <property type="entry name" value="CobE/GbiG_C"/>
</dbReference>
<dbReference type="PANTHER" id="PTHR37477">
    <property type="entry name" value="COBALT-PRECORRIN-5A HYDROLASE"/>
    <property type="match status" value="1"/>
</dbReference>
<evidence type="ECO:0000259" key="3">
    <source>
        <dbReference type="Pfam" id="PF11761"/>
    </source>
</evidence>
<dbReference type="Pfam" id="PF11761">
    <property type="entry name" value="CbiG_mid"/>
    <property type="match status" value="1"/>
</dbReference>
<dbReference type="GO" id="GO:0009236">
    <property type="term" value="P:cobalamin biosynthetic process"/>
    <property type="evidence" value="ECO:0007669"/>
    <property type="project" value="InterPro"/>
</dbReference>
<dbReference type="Pfam" id="PF01890">
    <property type="entry name" value="CbiG_C"/>
    <property type="match status" value="1"/>
</dbReference>
<comment type="caution">
    <text evidence="4">The sequence shown here is derived from an EMBL/GenBank/DDBJ whole genome shotgun (WGS) entry which is preliminary data.</text>
</comment>
<evidence type="ECO:0000259" key="1">
    <source>
        <dbReference type="Pfam" id="PF01890"/>
    </source>
</evidence>
<evidence type="ECO:0000313" key="5">
    <source>
        <dbReference type="Proteomes" id="UP001144372"/>
    </source>
</evidence>
<feature type="domain" description="Cobalamin biosynthesis central region" evidence="3">
    <location>
        <begin position="148"/>
        <end position="240"/>
    </location>
</feature>
<protein>
    <submittedName>
        <fullName evidence="4">Cobalamin biosynthesis protein CbiG</fullName>
    </submittedName>
</protein>
<dbReference type="InterPro" id="IPR052553">
    <property type="entry name" value="CbiG_hydrolase"/>
</dbReference>
<dbReference type="Pfam" id="PF11760">
    <property type="entry name" value="CbiG_N"/>
    <property type="match status" value="1"/>
</dbReference>
<dbReference type="EMBL" id="BSDR01000001">
    <property type="protein sequence ID" value="GLI35092.1"/>
    <property type="molecule type" value="Genomic_DNA"/>
</dbReference>
<dbReference type="SUPFAM" id="SSF159664">
    <property type="entry name" value="CobE/GbiG C-terminal domain-like"/>
    <property type="match status" value="1"/>
</dbReference>
<gene>
    <name evidence="4" type="ORF">DAMNIGENAA_25250</name>
</gene>
<feature type="domain" description="Cobalamin synthesis G N-terminal" evidence="2">
    <location>
        <begin position="63"/>
        <end position="143"/>
    </location>
</feature>
<dbReference type="Gene3D" id="3.40.50.11220">
    <property type="match status" value="1"/>
</dbReference>
<dbReference type="PANTHER" id="PTHR37477:SF1">
    <property type="entry name" value="COBALT-PRECORRIN-5A HYDROLASE"/>
    <property type="match status" value="1"/>
</dbReference>
<dbReference type="RefSeq" id="WP_281794643.1">
    <property type="nucleotide sequence ID" value="NZ_BSDR01000001.1"/>
</dbReference>
<feature type="domain" description="CobE/GbiG C-terminal" evidence="1">
    <location>
        <begin position="243"/>
        <end position="360"/>
    </location>
</feature>
<accession>A0A9W6FUH1</accession>
<dbReference type="AlphaFoldDB" id="A0A9W6FUH1"/>
<organism evidence="4 5">
    <name type="scientific">Desulforhabdus amnigena</name>
    <dbReference type="NCBI Taxonomy" id="40218"/>
    <lineage>
        <taxon>Bacteria</taxon>
        <taxon>Pseudomonadati</taxon>
        <taxon>Thermodesulfobacteriota</taxon>
        <taxon>Syntrophobacteria</taxon>
        <taxon>Syntrophobacterales</taxon>
        <taxon>Syntrophobacteraceae</taxon>
        <taxon>Desulforhabdus</taxon>
    </lineage>
</organism>
<dbReference type="Gene3D" id="3.30.420.180">
    <property type="entry name" value="CobE/GbiG C-terminal domain"/>
    <property type="match status" value="1"/>
</dbReference>
<evidence type="ECO:0000259" key="2">
    <source>
        <dbReference type="Pfam" id="PF11760"/>
    </source>
</evidence>
<reference evidence="4" key="1">
    <citation type="submission" date="2022-12" db="EMBL/GenBank/DDBJ databases">
        <title>Reference genome sequencing for broad-spectrum identification of bacterial and archaeal isolates by mass spectrometry.</title>
        <authorList>
            <person name="Sekiguchi Y."/>
            <person name="Tourlousse D.M."/>
        </authorList>
    </citation>
    <scope>NUCLEOTIDE SEQUENCE</scope>
    <source>
        <strain evidence="4">ASRB1</strain>
    </source>
</reference>
<keyword evidence="5" id="KW-1185">Reference proteome</keyword>
<dbReference type="InterPro" id="IPR021744">
    <property type="entry name" value="CbiG_N"/>
</dbReference>
<dbReference type="SUPFAM" id="SSF159672">
    <property type="entry name" value="CbiG N-terminal domain-like"/>
    <property type="match status" value="1"/>
</dbReference>